<dbReference type="Proteomes" id="UP000320314">
    <property type="component" value="Unassembled WGS sequence"/>
</dbReference>
<feature type="domain" description="SAF" evidence="2">
    <location>
        <begin position="45"/>
        <end position="113"/>
    </location>
</feature>
<dbReference type="SMART" id="SM00858">
    <property type="entry name" value="SAF"/>
    <property type="match status" value="1"/>
</dbReference>
<evidence type="ECO:0000313" key="4">
    <source>
        <dbReference type="Proteomes" id="UP000320314"/>
    </source>
</evidence>
<dbReference type="InterPro" id="IPR013974">
    <property type="entry name" value="SAF"/>
</dbReference>
<feature type="compositionally biased region" description="Polar residues" evidence="1">
    <location>
        <begin position="260"/>
        <end position="271"/>
    </location>
</feature>
<comment type="caution">
    <text evidence="3">The sequence shown here is derived from an EMBL/GenBank/DDBJ whole genome shotgun (WGS) entry which is preliminary data.</text>
</comment>
<keyword evidence="4" id="KW-1185">Reference proteome</keyword>
<dbReference type="InterPro" id="IPR017592">
    <property type="entry name" value="Pilus_assmbl_Flp-typ_CpaB"/>
</dbReference>
<dbReference type="OrthoDB" id="163768at2"/>
<organism evidence="3 4">
    <name type="scientific">Pararhizobium mangrovi</name>
    <dbReference type="NCBI Taxonomy" id="2590452"/>
    <lineage>
        <taxon>Bacteria</taxon>
        <taxon>Pseudomonadati</taxon>
        <taxon>Pseudomonadota</taxon>
        <taxon>Alphaproteobacteria</taxon>
        <taxon>Hyphomicrobiales</taxon>
        <taxon>Rhizobiaceae</taxon>
        <taxon>Rhizobium/Agrobacterium group</taxon>
        <taxon>Pararhizobium</taxon>
    </lineage>
</organism>
<dbReference type="RefSeq" id="WP_141164973.1">
    <property type="nucleotide sequence ID" value="NZ_VHLH01000001.1"/>
</dbReference>
<evidence type="ECO:0000313" key="3">
    <source>
        <dbReference type="EMBL" id="TPW32670.1"/>
    </source>
</evidence>
<dbReference type="AlphaFoldDB" id="A0A506UF49"/>
<dbReference type="EMBL" id="VHLH01000001">
    <property type="protein sequence ID" value="TPW32670.1"/>
    <property type="molecule type" value="Genomic_DNA"/>
</dbReference>
<sequence length="284" mass="29436">MKPARLVILAVAVVAAGLAGYIAMNMTGGGTETIRVPVVQQAQNKKVLVAKASLPVGARLKADDLAWHDWPEDGVVDGFYTKKERPDAIEKLKGSVVRIPMFAGEPVIREKIAGAGGNAMASLLPQGKRAVATRISVADGAGGFILPNDRVDVIMVRRQNEGSYATETVLSNIRVLAIDQNMKGDPDGKNAVVGATATLQLSPKQAKILAVAQQVSDRLVLALRSTADAGETDSGGADDLVNDQGQSGIQIIKSGALSSITAPNGGSTGPSDTMMADKVMGQGK</sequence>
<protein>
    <submittedName>
        <fullName evidence="3">Flp pilus assembly protein CpaB</fullName>
    </submittedName>
</protein>
<reference evidence="3 4" key="1">
    <citation type="submission" date="2019-06" db="EMBL/GenBank/DDBJ databases">
        <authorList>
            <person name="Li M."/>
        </authorList>
    </citation>
    <scope>NUCLEOTIDE SEQUENCE [LARGE SCALE GENOMIC DNA]</scope>
    <source>
        <strain evidence="3 4">BGMRC6574</strain>
    </source>
</reference>
<evidence type="ECO:0000256" key="1">
    <source>
        <dbReference type="SAM" id="MobiDB-lite"/>
    </source>
</evidence>
<evidence type="ECO:0000259" key="2">
    <source>
        <dbReference type="SMART" id="SM00858"/>
    </source>
</evidence>
<dbReference type="CDD" id="cd11614">
    <property type="entry name" value="SAF_CpaB_FlgA_like"/>
    <property type="match status" value="1"/>
</dbReference>
<dbReference type="Pfam" id="PF08666">
    <property type="entry name" value="SAF"/>
    <property type="match status" value="1"/>
</dbReference>
<feature type="region of interest" description="Disordered" evidence="1">
    <location>
        <begin position="260"/>
        <end position="284"/>
    </location>
</feature>
<gene>
    <name evidence="3" type="primary">cpaB</name>
    <name evidence="3" type="ORF">FJU11_00105</name>
</gene>
<dbReference type="NCBIfam" id="TIGR03177">
    <property type="entry name" value="pilus_cpaB"/>
    <property type="match status" value="1"/>
</dbReference>
<proteinExistence type="predicted"/>
<dbReference type="InterPro" id="IPR031571">
    <property type="entry name" value="RcpC_dom"/>
</dbReference>
<name>A0A506UF49_9HYPH</name>
<dbReference type="Pfam" id="PF16976">
    <property type="entry name" value="RcpC"/>
    <property type="match status" value="1"/>
</dbReference>
<accession>A0A506UF49</accession>